<evidence type="ECO:0000313" key="6">
    <source>
        <dbReference type="EMBL" id="MBB6144767.1"/>
    </source>
</evidence>
<keyword evidence="7" id="KW-1185">Reference proteome</keyword>
<keyword evidence="3 5" id="KW-0378">Hydrolase</keyword>
<proteinExistence type="inferred from homology"/>
<evidence type="ECO:0000256" key="5">
    <source>
        <dbReference type="HAMAP-Rule" id="MF_00163"/>
    </source>
</evidence>
<dbReference type="RefSeq" id="WP_050059665.1">
    <property type="nucleotide sequence ID" value="NZ_JACHEK010000005.1"/>
</dbReference>
<feature type="binding site" evidence="5">
    <location>
        <position position="152"/>
    </location>
    <ligand>
        <name>Fe cation</name>
        <dbReference type="ChEBI" id="CHEBI:24875"/>
    </ligand>
</feature>
<dbReference type="PANTHER" id="PTHR10458">
    <property type="entry name" value="PEPTIDE DEFORMYLASE"/>
    <property type="match status" value="1"/>
</dbReference>
<keyword evidence="2 5" id="KW-0479">Metal-binding</keyword>
<dbReference type="Gene3D" id="3.90.45.10">
    <property type="entry name" value="Peptide deformylase"/>
    <property type="match status" value="1"/>
</dbReference>
<comment type="catalytic activity">
    <reaction evidence="5">
        <text>N-terminal N-formyl-L-methionyl-[peptide] + H2O = N-terminal L-methionyl-[peptide] + formate</text>
        <dbReference type="Rhea" id="RHEA:24420"/>
        <dbReference type="Rhea" id="RHEA-COMP:10639"/>
        <dbReference type="Rhea" id="RHEA-COMP:10640"/>
        <dbReference type="ChEBI" id="CHEBI:15377"/>
        <dbReference type="ChEBI" id="CHEBI:15740"/>
        <dbReference type="ChEBI" id="CHEBI:49298"/>
        <dbReference type="ChEBI" id="CHEBI:64731"/>
        <dbReference type="EC" id="3.5.1.88"/>
    </reaction>
</comment>
<evidence type="ECO:0000256" key="1">
    <source>
        <dbReference type="ARBA" id="ARBA00010759"/>
    </source>
</evidence>
<dbReference type="OrthoDB" id="9784988at2"/>
<organism evidence="6 7">
    <name type="scientific">Silvibacterium bohemicum</name>
    <dbReference type="NCBI Taxonomy" id="1577686"/>
    <lineage>
        <taxon>Bacteria</taxon>
        <taxon>Pseudomonadati</taxon>
        <taxon>Acidobacteriota</taxon>
        <taxon>Terriglobia</taxon>
        <taxon>Terriglobales</taxon>
        <taxon>Acidobacteriaceae</taxon>
        <taxon>Silvibacterium</taxon>
    </lineage>
</organism>
<evidence type="ECO:0000256" key="3">
    <source>
        <dbReference type="ARBA" id="ARBA00022801"/>
    </source>
</evidence>
<dbReference type="GO" id="GO:0042586">
    <property type="term" value="F:peptide deformylase activity"/>
    <property type="evidence" value="ECO:0007669"/>
    <property type="project" value="UniProtKB-UniRule"/>
</dbReference>
<dbReference type="InterPro" id="IPR036821">
    <property type="entry name" value="Peptide_deformylase_sf"/>
</dbReference>
<feature type="binding site" evidence="5">
    <location>
        <position position="110"/>
    </location>
    <ligand>
        <name>Fe cation</name>
        <dbReference type="ChEBI" id="CHEBI:24875"/>
    </ligand>
</feature>
<comment type="cofactor">
    <cofactor evidence="5">
        <name>Fe(2+)</name>
        <dbReference type="ChEBI" id="CHEBI:29033"/>
    </cofactor>
    <text evidence="5">Binds 1 Fe(2+) ion.</text>
</comment>
<dbReference type="AlphaFoldDB" id="A0A841JWD5"/>
<gene>
    <name evidence="5" type="primary">def</name>
    <name evidence="6" type="ORF">HNQ77_002723</name>
</gene>
<dbReference type="NCBIfam" id="NF001159">
    <property type="entry name" value="PRK00150.1-3"/>
    <property type="match status" value="1"/>
</dbReference>
<dbReference type="FunFam" id="3.90.45.10:FF:000003">
    <property type="entry name" value="Peptide deformylase"/>
    <property type="match status" value="1"/>
</dbReference>
<dbReference type="GO" id="GO:0046872">
    <property type="term" value="F:metal ion binding"/>
    <property type="evidence" value="ECO:0007669"/>
    <property type="project" value="UniProtKB-KW"/>
</dbReference>
<dbReference type="Proteomes" id="UP000538666">
    <property type="component" value="Unassembled WGS sequence"/>
</dbReference>
<feature type="active site" evidence="5">
    <location>
        <position position="153"/>
    </location>
</feature>
<dbReference type="HAMAP" id="MF_00163">
    <property type="entry name" value="Pep_deformylase"/>
    <property type="match status" value="1"/>
</dbReference>
<dbReference type="CDD" id="cd00487">
    <property type="entry name" value="Pep_deformylase"/>
    <property type="match status" value="1"/>
</dbReference>
<comment type="function">
    <text evidence="5">Removes the formyl group from the N-terminal Met of newly synthesized proteins. Requires at least a dipeptide for an efficient rate of reaction. N-terminal L-methionine is a prerequisite for activity but the enzyme has broad specificity at other positions.</text>
</comment>
<dbReference type="InterPro" id="IPR023635">
    <property type="entry name" value="Peptide_deformylase"/>
</dbReference>
<sequence length="195" mass="21818">MRIKIAHVGEPVLRNTARPLTAEEIASGRIRELIEHMRETLADAPGVGLAAPQVGESLQLAIVEDKAEYQAALTESELAERERRPVPFHVLINPELQLLSAPDRIFFEGCLSLPGFGGLVPRSSQVRVKALNHLGEPVQIEAEGWYARILQHEIDHLGGTLYIDRMCSRSFCSLDNYNRHWKTKPASELAREFCS</sequence>
<keyword evidence="4 5" id="KW-0648">Protein biosynthesis</keyword>
<dbReference type="GO" id="GO:0006412">
    <property type="term" value="P:translation"/>
    <property type="evidence" value="ECO:0007669"/>
    <property type="project" value="UniProtKB-UniRule"/>
</dbReference>
<comment type="caution">
    <text evidence="6">The sequence shown here is derived from an EMBL/GenBank/DDBJ whole genome shotgun (WGS) entry which is preliminary data.</text>
</comment>
<evidence type="ECO:0000313" key="7">
    <source>
        <dbReference type="Proteomes" id="UP000538666"/>
    </source>
</evidence>
<dbReference type="Pfam" id="PF01327">
    <property type="entry name" value="Pep_deformylase"/>
    <property type="match status" value="1"/>
</dbReference>
<dbReference type="EC" id="3.5.1.88" evidence="5"/>
<keyword evidence="5" id="KW-0408">Iron</keyword>
<evidence type="ECO:0000256" key="4">
    <source>
        <dbReference type="ARBA" id="ARBA00022917"/>
    </source>
</evidence>
<dbReference type="NCBIfam" id="TIGR00079">
    <property type="entry name" value="pept_deformyl"/>
    <property type="match status" value="1"/>
</dbReference>
<comment type="similarity">
    <text evidence="1 5">Belongs to the polypeptide deformylase family.</text>
</comment>
<reference evidence="6 7" key="1">
    <citation type="submission" date="2020-08" db="EMBL/GenBank/DDBJ databases">
        <title>Genomic Encyclopedia of Type Strains, Phase IV (KMG-IV): sequencing the most valuable type-strain genomes for metagenomic binning, comparative biology and taxonomic classification.</title>
        <authorList>
            <person name="Goeker M."/>
        </authorList>
    </citation>
    <scope>NUCLEOTIDE SEQUENCE [LARGE SCALE GENOMIC DNA]</scope>
    <source>
        <strain evidence="6 7">DSM 103733</strain>
    </source>
</reference>
<dbReference type="PANTHER" id="PTHR10458:SF2">
    <property type="entry name" value="PEPTIDE DEFORMYLASE, MITOCHONDRIAL"/>
    <property type="match status" value="1"/>
</dbReference>
<dbReference type="SUPFAM" id="SSF56420">
    <property type="entry name" value="Peptide deformylase"/>
    <property type="match status" value="1"/>
</dbReference>
<accession>A0A841JWD5</accession>
<dbReference type="PIRSF" id="PIRSF004749">
    <property type="entry name" value="Pep_def"/>
    <property type="match status" value="1"/>
</dbReference>
<dbReference type="EMBL" id="JACHEK010000005">
    <property type="protein sequence ID" value="MBB6144767.1"/>
    <property type="molecule type" value="Genomic_DNA"/>
</dbReference>
<dbReference type="PRINTS" id="PR01576">
    <property type="entry name" value="PDEFORMYLASE"/>
</dbReference>
<evidence type="ECO:0000256" key="2">
    <source>
        <dbReference type="ARBA" id="ARBA00022723"/>
    </source>
</evidence>
<feature type="binding site" evidence="5">
    <location>
        <position position="156"/>
    </location>
    <ligand>
        <name>Fe cation</name>
        <dbReference type="ChEBI" id="CHEBI:24875"/>
    </ligand>
</feature>
<name>A0A841JWD5_9BACT</name>
<protein>
    <recommendedName>
        <fullName evidence="5">Peptide deformylase</fullName>
        <shortName evidence="5">PDF</shortName>
        <ecNumber evidence="5">3.5.1.88</ecNumber>
    </recommendedName>
    <alternativeName>
        <fullName evidence="5">Polypeptide deformylase</fullName>
    </alternativeName>
</protein>